<evidence type="ECO:0000313" key="1">
    <source>
        <dbReference type="EMBL" id="GIY94594.1"/>
    </source>
</evidence>
<name>A0AAV4XLC8_CAEEX</name>
<keyword evidence="2" id="KW-1185">Reference proteome</keyword>
<comment type="caution">
    <text evidence="1">The sequence shown here is derived from an EMBL/GenBank/DDBJ whole genome shotgun (WGS) entry which is preliminary data.</text>
</comment>
<protein>
    <submittedName>
        <fullName evidence="1">Uncharacterized protein</fullName>
    </submittedName>
</protein>
<accession>A0AAV4XLC8</accession>
<reference evidence="1 2" key="1">
    <citation type="submission" date="2021-06" db="EMBL/GenBank/DDBJ databases">
        <title>Caerostris extrusa draft genome.</title>
        <authorList>
            <person name="Kono N."/>
            <person name="Arakawa K."/>
        </authorList>
    </citation>
    <scope>NUCLEOTIDE SEQUENCE [LARGE SCALE GENOMIC DNA]</scope>
</reference>
<dbReference type="Proteomes" id="UP001054945">
    <property type="component" value="Unassembled WGS sequence"/>
</dbReference>
<organism evidence="1 2">
    <name type="scientific">Caerostris extrusa</name>
    <name type="common">Bark spider</name>
    <name type="synonym">Caerostris bankana</name>
    <dbReference type="NCBI Taxonomy" id="172846"/>
    <lineage>
        <taxon>Eukaryota</taxon>
        <taxon>Metazoa</taxon>
        <taxon>Ecdysozoa</taxon>
        <taxon>Arthropoda</taxon>
        <taxon>Chelicerata</taxon>
        <taxon>Arachnida</taxon>
        <taxon>Araneae</taxon>
        <taxon>Araneomorphae</taxon>
        <taxon>Entelegynae</taxon>
        <taxon>Araneoidea</taxon>
        <taxon>Araneidae</taxon>
        <taxon>Caerostris</taxon>
    </lineage>
</organism>
<dbReference type="EMBL" id="BPLR01017803">
    <property type="protein sequence ID" value="GIY94594.1"/>
    <property type="molecule type" value="Genomic_DNA"/>
</dbReference>
<evidence type="ECO:0000313" key="2">
    <source>
        <dbReference type="Proteomes" id="UP001054945"/>
    </source>
</evidence>
<dbReference type="AlphaFoldDB" id="A0AAV4XLC8"/>
<proteinExistence type="predicted"/>
<sequence length="167" mass="18942">MSGLRLSRITGAARVELGASLWRRREESLVKWSSLGPLSRLKIFLRGRVGSEEAVNCGFRSGTHYGSRRHNQPTLRHRPTELQEKVSCMRVLPLKDSLWGSLSGQRGRFVVIESPAGTDDHRAQVAQGLAKWRNKGPRQLRQAFRWPNSVPFMVSEVDLCLDFAYRA</sequence>
<gene>
    <name evidence="1" type="ORF">CEXT_5521</name>
</gene>